<gene>
    <name evidence="13" type="ORF">EBB79_20620</name>
</gene>
<name>A0A3T0N7P4_9RHOB</name>
<dbReference type="InterPro" id="IPR036291">
    <property type="entry name" value="NAD(P)-bd_dom_sf"/>
</dbReference>
<feature type="binding site" evidence="10">
    <location>
        <begin position="78"/>
        <end position="85"/>
    </location>
    <ligand>
        <name>NADP(+)</name>
        <dbReference type="ChEBI" id="CHEBI:58349"/>
    </ligand>
</feature>
<dbReference type="Proteomes" id="UP000283063">
    <property type="component" value="Chromosome"/>
</dbReference>
<dbReference type="GO" id="GO:0006108">
    <property type="term" value="P:malate metabolic process"/>
    <property type="evidence" value="ECO:0007669"/>
    <property type="project" value="InterPro"/>
</dbReference>
<dbReference type="Pfam" id="PF01515">
    <property type="entry name" value="PTA_PTB"/>
    <property type="match status" value="1"/>
</dbReference>
<keyword evidence="7" id="KW-0511">Multifunctional enzyme</keyword>
<evidence type="ECO:0000256" key="9">
    <source>
        <dbReference type="PIRSR" id="PIRSR036684-2"/>
    </source>
</evidence>
<feature type="domain" description="Malic enzyme N-terminal" evidence="12">
    <location>
        <begin position="20"/>
        <end position="153"/>
    </location>
</feature>
<feature type="binding site" evidence="10">
    <location>
        <position position="164"/>
    </location>
    <ligand>
        <name>a divalent metal cation</name>
        <dbReference type="ChEBI" id="CHEBI:60240"/>
    </ligand>
</feature>
<feature type="binding site" evidence="9">
    <location>
        <position position="139"/>
    </location>
    <ligand>
        <name>a divalent metal cation</name>
        <dbReference type="ChEBI" id="CHEBI:60240"/>
    </ligand>
</feature>
<evidence type="ECO:0000256" key="4">
    <source>
        <dbReference type="ARBA" id="ARBA00008756"/>
    </source>
</evidence>
<dbReference type="GO" id="GO:0016746">
    <property type="term" value="F:acyltransferase activity"/>
    <property type="evidence" value="ECO:0007669"/>
    <property type="project" value="InterPro"/>
</dbReference>
<dbReference type="Gene3D" id="3.40.50.10380">
    <property type="entry name" value="Malic enzyme, N-terminal domain"/>
    <property type="match status" value="1"/>
</dbReference>
<feature type="binding site" evidence="10">
    <location>
        <position position="289"/>
    </location>
    <ligand>
        <name>a divalent metal cation</name>
        <dbReference type="ChEBI" id="CHEBI:60240"/>
    </ligand>
</feature>
<keyword evidence="5 9" id="KW-0479">Metal-binding</keyword>
<evidence type="ECO:0000259" key="12">
    <source>
        <dbReference type="SMART" id="SM01274"/>
    </source>
</evidence>
<feature type="binding site" evidence="9">
    <location>
        <position position="138"/>
    </location>
    <ligand>
        <name>a divalent metal cation</name>
        <dbReference type="ChEBI" id="CHEBI:60240"/>
    </ligand>
</feature>
<dbReference type="AlphaFoldDB" id="A0A3T0N7P4"/>
<dbReference type="InterPro" id="IPR042112">
    <property type="entry name" value="P_AcTrfase_dom2"/>
</dbReference>
<dbReference type="PROSITE" id="PS00331">
    <property type="entry name" value="MALIC_ENZYMES"/>
    <property type="match status" value="1"/>
</dbReference>
<dbReference type="InterPro" id="IPR002505">
    <property type="entry name" value="PTA_PTB"/>
</dbReference>
<evidence type="ECO:0000256" key="5">
    <source>
        <dbReference type="ARBA" id="ARBA00022723"/>
    </source>
</evidence>
<evidence type="ECO:0000256" key="3">
    <source>
        <dbReference type="ARBA" id="ARBA00007686"/>
    </source>
</evidence>
<evidence type="ECO:0000256" key="1">
    <source>
        <dbReference type="ARBA" id="ARBA00001936"/>
    </source>
</evidence>
<dbReference type="InterPro" id="IPR012301">
    <property type="entry name" value="Malic_N_dom"/>
</dbReference>
<dbReference type="OrthoDB" id="9805787at2"/>
<dbReference type="InterPro" id="IPR012302">
    <property type="entry name" value="Malic_NAD-bd"/>
</dbReference>
<protein>
    <submittedName>
        <fullName evidence="13">NADP-dependent malic enzyme</fullName>
    </submittedName>
</protein>
<dbReference type="GO" id="GO:0051287">
    <property type="term" value="F:NAD binding"/>
    <property type="evidence" value="ECO:0007669"/>
    <property type="project" value="InterPro"/>
</dbReference>
<keyword evidence="6" id="KW-0560">Oxidoreductase</keyword>
<keyword evidence="10" id="KW-0521">NADP</keyword>
<dbReference type="GO" id="GO:0016616">
    <property type="term" value="F:oxidoreductase activity, acting on the CH-OH group of donors, NAD or NADP as acceptor"/>
    <property type="evidence" value="ECO:0007669"/>
    <property type="project" value="InterPro"/>
</dbReference>
<dbReference type="SMART" id="SM01274">
    <property type="entry name" value="malic"/>
    <property type="match status" value="1"/>
</dbReference>
<evidence type="ECO:0000313" key="14">
    <source>
        <dbReference type="Proteomes" id="UP000283063"/>
    </source>
</evidence>
<organism evidence="13 14">
    <name type="scientific">Parasedimentitalea marina</name>
    <dbReference type="NCBI Taxonomy" id="2483033"/>
    <lineage>
        <taxon>Bacteria</taxon>
        <taxon>Pseudomonadati</taxon>
        <taxon>Pseudomonadota</taxon>
        <taxon>Alphaproteobacteria</taxon>
        <taxon>Rhodobacterales</taxon>
        <taxon>Paracoccaceae</taxon>
        <taxon>Parasedimentitalea</taxon>
    </lineage>
</organism>
<dbReference type="InterPro" id="IPR037062">
    <property type="entry name" value="Malic_N_dom_sf"/>
</dbReference>
<dbReference type="FunFam" id="3.40.50.720:FF:000095">
    <property type="entry name" value="NADP-dependent malic enzyme"/>
    <property type="match status" value="1"/>
</dbReference>
<proteinExistence type="inferred from homology"/>
<dbReference type="SUPFAM" id="SSF53223">
    <property type="entry name" value="Aminoacid dehydrogenase-like, N-terminal domain"/>
    <property type="match status" value="1"/>
</dbReference>
<dbReference type="PANTHER" id="PTHR43237">
    <property type="entry name" value="NADP-DEPENDENT MALIC ENZYME"/>
    <property type="match status" value="1"/>
</dbReference>
<dbReference type="InterPro" id="IPR046346">
    <property type="entry name" value="Aminoacid_DH-like_N_sf"/>
</dbReference>
<evidence type="ECO:0000256" key="7">
    <source>
        <dbReference type="ARBA" id="ARBA00023268"/>
    </source>
</evidence>
<comment type="cofactor">
    <cofactor evidence="2">
        <name>Mg(2+)</name>
        <dbReference type="ChEBI" id="CHEBI:18420"/>
    </cofactor>
</comment>
<dbReference type="InterPro" id="IPR015884">
    <property type="entry name" value="Malic_enzyme_CS"/>
</dbReference>
<dbReference type="Gene3D" id="3.40.50.10950">
    <property type="match status" value="1"/>
</dbReference>
<dbReference type="InterPro" id="IPR045213">
    <property type="entry name" value="Malic_NAD-bd_bact_type"/>
</dbReference>
<dbReference type="RefSeq" id="WP_127750640.1">
    <property type="nucleotide sequence ID" value="NZ_CP033219.1"/>
</dbReference>
<dbReference type="InterPro" id="IPR051674">
    <property type="entry name" value="Malate_Decarboxylase"/>
</dbReference>
<reference evidence="13 14" key="1">
    <citation type="submission" date="2018-10" db="EMBL/GenBank/DDBJ databases">
        <title>Parasedimentitalea marina sp. nov., a psychrophilic bacterium isolated from deep seawater of the New Britain Trench.</title>
        <authorList>
            <person name="Cao J."/>
        </authorList>
    </citation>
    <scope>NUCLEOTIDE SEQUENCE [LARGE SCALE GENOMIC DNA]</scope>
    <source>
        <strain evidence="13 14">W43</strain>
    </source>
</reference>
<dbReference type="KEGG" id="sedi:EBB79_20620"/>
<evidence type="ECO:0000256" key="6">
    <source>
        <dbReference type="ARBA" id="ARBA00023002"/>
    </source>
</evidence>
<dbReference type="Gene3D" id="3.40.50.720">
    <property type="entry name" value="NAD(P)-binding Rossmann-like Domain"/>
    <property type="match status" value="1"/>
</dbReference>
<feature type="active site" description="Proton acceptor" evidence="8">
    <location>
        <position position="96"/>
    </location>
</feature>
<dbReference type="Pfam" id="PF00390">
    <property type="entry name" value="malic"/>
    <property type="match status" value="1"/>
</dbReference>
<evidence type="ECO:0000256" key="8">
    <source>
        <dbReference type="PIRSR" id="PIRSR036684-1"/>
    </source>
</evidence>
<comment type="cofactor">
    <cofactor evidence="1">
        <name>Mn(2+)</name>
        <dbReference type="ChEBI" id="CHEBI:29035"/>
    </cofactor>
</comment>
<dbReference type="CDD" id="cd05311">
    <property type="entry name" value="NAD_bind_2_malic_enz"/>
    <property type="match status" value="1"/>
</dbReference>
<dbReference type="PIRSF" id="PIRSF036684">
    <property type="entry name" value="ME_PTA"/>
    <property type="match status" value="1"/>
</dbReference>
<sequence length="751" mass="80566">MPKAKITDEEALAFHLEPTPGKFEISATVPMTTQRDLSLAYSPGVAVPCLEIAENPALAYDYTNKGNLVAVISNGTAVLGLGNLGALGSKPVMEGKAVLFKRFADVNSIDIELDTEDPEAFINAVKLMEPTFGGINLEDIKAPECFIIEQRLKEEMDIPVFHDDQHGTAVICAAGLINALHISGKKIEDVRIVLNGAGAAGIACIELLKSMGARHDNCIICDTKGVIYQGRAAGMNQWKSAHAVPTDLRTLEEAMDGADVFLGVSAKGAVTQDMVISMAPNPVIFAMANPDPEITPEEAHEVREDAIVATGRSDYPNQVNNVLGFPYLFRGALDIHARAINDEMKIACAHALAALAREDVPDEVALAYGKSLSFGRDYIIPTPFDPRLIHRIPVAVAKAGMDTGAARRPIIDMEAYELNLKGRMDPTASILRGLNARARTAQSQMIFAEGDDPRVLRAAVTYQRSGFGKSLVVGRADDVKQKLEEAGLADAVNELEVVNAANTPHLDTYKNFLYSRLQRKGFDLKDVHRLAARDRHVFSALMLAHGHGDGLVTGATRKSAHVLDQVNHVFDADAAQGAAGVTALLHKGRIVLIGDTLVHEWPDENDLANIAERAAVVASHMGLDPRVAFVSFSTFGYPVSERAEKMHLAPSVLDKRGVNFEYEGEMTVDVALNASAQEAYPFSRLTGPANILIVPARHSASISVKLMQEMGGATVVGPILSGVDKPIQICSTTSTANDILNMAVLAACDIG</sequence>
<dbReference type="InterPro" id="IPR042113">
    <property type="entry name" value="P_AcTrfase_dom1"/>
</dbReference>
<dbReference type="GO" id="GO:0004470">
    <property type="term" value="F:malic enzyme activity"/>
    <property type="evidence" value="ECO:0007669"/>
    <property type="project" value="InterPro"/>
</dbReference>
<evidence type="ECO:0000256" key="2">
    <source>
        <dbReference type="ARBA" id="ARBA00001946"/>
    </source>
</evidence>
<dbReference type="PANTHER" id="PTHR43237:SF4">
    <property type="entry name" value="NADP-DEPENDENT MALIC ENZYME"/>
    <property type="match status" value="1"/>
</dbReference>
<dbReference type="InterPro" id="IPR012188">
    <property type="entry name" value="ME_PTA"/>
</dbReference>
<dbReference type="GO" id="GO:0046872">
    <property type="term" value="F:metal ion binding"/>
    <property type="evidence" value="ECO:0007669"/>
    <property type="project" value="UniProtKB-KW"/>
</dbReference>
<comment type="similarity">
    <text evidence="4">In the C-terminal section; belongs to the phosphate acetyltransferase and butyryltransferase family.</text>
</comment>
<dbReference type="SUPFAM" id="SSF51735">
    <property type="entry name" value="NAD(P)-binding Rossmann-fold domains"/>
    <property type="match status" value="1"/>
</dbReference>
<dbReference type="Gene3D" id="3.40.50.10750">
    <property type="entry name" value="Isocitrate/Isopropylmalate dehydrogenase-like"/>
    <property type="match status" value="1"/>
</dbReference>
<dbReference type="FunFam" id="3.40.50.10380:FF:000003">
    <property type="entry name" value="NADP-dependent malic enzyme"/>
    <property type="match status" value="1"/>
</dbReference>
<evidence type="ECO:0000313" key="13">
    <source>
        <dbReference type="EMBL" id="AZV80056.1"/>
    </source>
</evidence>
<comment type="similarity">
    <text evidence="3">In the N-terminal section; belongs to the malic enzymes family.</text>
</comment>
<dbReference type="EMBL" id="CP033219">
    <property type="protein sequence ID" value="AZV80056.1"/>
    <property type="molecule type" value="Genomic_DNA"/>
</dbReference>
<evidence type="ECO:0000259" key="11">
    <source>
        <dbReference type="SMART" id="SM00919"/>
    </source>
</evidence>
<dbReference type="SUPFAM" id="SSF53659">
    <property type="entry name" value="Isocitrate/Isopropylmalate dehydrogenase-like"/>
    <property type="match status" value="1"/>
</dbReference>
<dbReference type="SMART" id="SM00919">
    <property type="entry name" value="Malic_M"/>
    <property type="match status" value="1"/>
</dbReference>
<feature type="domain" description="Malic enzyme NAD-binding" evidence="11">
    <location>
        <begin position="165"/>
        <end position="401"/>
    </location>
</feature>
<dbReference type="Pfam" id="PF03949">
    <property type="entry name" value="Malic_M"/>
    <property type="match status" value="1"/>
</dbReference>
<evidence type="ECO:0000256" key="10">
    <source>
        <dbReference type="PIRSR" id="PIRSR036684-3"/>
    </source>
</evidence>
<accession>A0A3T0N7P4</accession>
<keyword evidence="14" id="KW-1185">Reference proteome</keyword>